<dbReference type="EMBL" id="JAFNEN010000372">
    <property type="protein sequence ID" value="KAG8184472.1"/>
    <property type="molecule type" value="Genomic_DNA"/>
</dbReference>
<comment type="caution">
    <text evidence="1">The sequence shown here is derived from an EMBL/GenBank/DDBJ whole genome shotgun (WGS) entry which is preliminary data.</text>
</comment>
<name>A0AAV6UK29_9ARAC</name>
<proteinExistence type="predicted"/>
<evidence type="ECO:0000313" key="2">
    <source>
        <dbReference type="Proteomes" id="UP000827092"/>
    </source>
</evidence>
<reference evidence="1 2" key="1">
    <citation type="journal article" date="2022" name="Nat. Ecol. Evol.">
        <title>A masculinizing supergene underlies an exaggerated male reproductive morph in a spider.</title>
        <authorList>
            <person name="Hendrickx F."/>
            <person name="De Corte Z."/>
            <person name="Sonet G."/>
            <person name="Van Belleghem S.M."/>
            <person name="Kostlbacher S."/>
            <person name="Vangestel C."/>
        </authorList>
    </citation>
    <scope>NUCLEOTIDE SEQUENCE [LARGE SCALE GENOMIC DNA]</scope>
    <source>
        <strain evidence="1">W744_W776</strain>
    </source>
</reference>
<dbReference type="Proteomes" id="UP000827092">
    <property type="component" value="Unassembled WGS sequence"/>
</dbReference>
<protein>
    <submittedName>
        <fullName evidence="1">Uncharacterized protein</fullName>
    </submittedName>
</protein>
<dbReference type="AlphaFoldDB" id="A0AAV6UK29"/>
<accession>A0AAV6UK29</accession>
<gene>
    <name evidence="1" type="ORF">JTE90_002319</name>
</gene>
<organism evidence="1 2">
    <name type="scientific">Oedothorax gibbosus</name>
    <dbReference type="NCBI Taxonomy" id="931172"/>
    <lineage>
        <taxon>Eukaryota</taxon>
        <taxon>Metazoa</taxon>
        <taxon>Ecdysozoa</taxon>
        <taxon>Arthropoda</taxon>
        <taxon>Chelicerata</taxon>
        <taxon>Arachnida</taxon>
        <taxon>Araneae</taxon>
        <taxon>Araneomorphae</taxon>
        <taxon>Entelegynae</taxon>
        <taxon>Araneoidea</taxon>
        <taxon>Linyphiidae</taxon>
        <taxon>Erigoninae</taxon>
        <taxon>Oedothorax</taxon>
    </lineage>
</organism>
<keyword evidence="2" id="KW-1185">Reference proteome</keyword>
<evidence type="ECO:0000313" key="1">
    <source>
        <dbReference type="EMBL" id="KAG8184472.1"/>
    </source>
</evidence>
<sequence>MFNVCSSTLFPPLEKYSVGAMDRPSNVFRFMEVCGDTTNERVNRSTILLKSLAECIGKEVVTPLVR</sequence>